<name>Q0VN51_ALCBS</name>
<evidence type="ECO:0000256" key="4">
    <source>
        <dbReference type="ARBA" id="ARBA00022695"/>
    </source>
</evidence>
<evidence type="ECO:0000256" key="3">
    <source>
        <dbReference type="ARBA" id="ARBA00022679"/>
    </source>
</evidence>
<keyword evidence="12" id="KW-1185">Reference proteome</keyword>
<dbReference type="PANTHER" id="PTHR34388:SF1">
    <property type="entry name" value="DNA POLYMERASE III SUBUNIT DELTA"/>
    <property type="match status" value="1"/>
</dbReference>
<dbReference type="Proteomes" id="UP000008871">
    <property type="component" value="Chromosome"/>
</dbReference>
<sequence length="337" mass="37471">MRLRPEQLGKHLSATLLPVYLVAGDEPLQQGELIDDLRRAARDQGFDERQRFSSDTGIDWNALLNESQSMSLFGGRRILELVLNDKRPDKTGSQILRDVLASLKGEASSDTLLLIRCSRLDRRKDWNSAWVKALDEMGAVIEVWPVEGNGLRNWLQERLTSRGLRASEDALALLIERSEGNLLAAAQEVDKLALLVEDGQVGPEDVQQAVGDSSRYSPFDLTDATAQGDSQRVMHIIQTLRAEGVEPPVLLWALSRDIRLLDGMLGGGPPPRLPPQRVRAMQNQAQRLNPQQLRIAQACAIRADQCVKGMAKGDPWKHIISLALRLAGHPLPRSMER</sequence>
<organism evidence="11 12">
    <name type="scientific">Alcanivorax borkumensis (strain ATCC 700651 / DSM 11573 / NCIMB 13689 / SK2)</name>
    <dbReference type="NCBI Taxonomy" id="393595"/>
    <lineage>
        <taxon>Bacteria</taxon>
        <taxon>Pseudomonadati</taxon>
        <taxon>Pseudomonadota</taxon>
        <taxon>Gammaproteobacteria</taxon>
        <taxon>Oceanospirillales</taxon>
        <taxon>Alcanivoracaceae</taxon>
        <taxon>Alcanivorax</taxon>
    </lineage>
</organism>
<dbReference type="AlphaFoldDB" id="Q0VN51"/>
<dbReference type="InterPro" id="IPR010372">
    <property type="entry name" value="DNA_pol3_delta_N"/>
</dbReference>
<dbReference type="GO" id="GO:0006261">
    <property type="term" value="P:DNA-templated DNA replication"/>
    <property type="evidence" value="ECO:0007669"/>
    <property type="project" value="TreeGrafter"/>
</dbReference>
<dbReference type="GO" id="GO:0003887">
    <property type="term" value="F:DNA-directed DNA polymerase activity"/>
    <property type="evidence" value="ECO:0007669"/>
    <property type="project" value="UniProtKB-UniRule"/>
</dbReference>
<dbReference type="CDD" id="cd18138">
    <property type="entry name" value="HLD_clamp_pol_III_delta"/>
    <property type="match status" value="1"/>
</dbReference>
<evidence type="ECO:0000256" key="2">
    <source>
        <dbReference type="ARBA" id="ARBA00017703"/>
    </source>
</evidence>
<evidence type="ECO:0000259" key="10">
    <source>
        <dbReference type="Pfam" id="PF06144"/>
    </source>
</evidence>
<evidence type="ECO:0000256" key="6">
    <source>
        <dbReference type="ARBA" id="ARBA00022932"/>
    </source>
</evidence>
<proteinExistence type="inferred from homology"/>
<dbReference type="InterPro" id="IPR005790">
    <property type="entry name" value="DNA_polIII_delta"/>
</dbReference>
<evidence type="ECO:0000313" key="11">
    <source>
        <dbReference type="EMBL" id="CAL17397.1"/>
    </source>
</evidence>
<comment type="similarity">
    <text evidence="7">Belongs to the DNA polymerase HolA subunit family.</text>
</comment>
<evidence type="ECO:0000313" key="12">
    <source>
        <dbReference type="Proteomes" id="UP000008871"/>
    </source>
</evidence>
<dbReference type="NCBIfam" id="TIGR01128">
    <property type="entry name" value="holA"/>
    <property type="match status" value="1"/>
</dbReference>
<protein>
    <recommendedName>
        <fullName evidence="2 9">DNA polymerase III subunit delta</fullName>
        <ecNumber evidence="1 9">2.7.7.7</ecNumber>
    </recommendedName>
</protein>
<evidence type="ECO:0000256" key="1">
    <source>
        <dbReference type="ARBA" id="ARBA00012417"/>
    </source>
</evidence>
<dbReference type="GO" id="GO:0003677">
    <property type="term" value="F:DNA binding"/>
    <property type="evidence" value="ECO:0007669"/>
    <property type="project" value="InterPro"/>
</dbReference>
<evidence type="ECO:0000256" key="7">
    <source>
        <dbReference type="ARBA" id="ARBA00034754"/>
    </source>
</evidence>
<dbReference type="STRING" id="393595.ABO_1949"/>
<dbReference type="InterPro" id="IPR027417">
    <property type="entry name" value="P-loop_NTPase"/>
</dbReference>
<evidence type="ECO:0000256" key="5">
    <source>
        <dbReference type="ARBA" id="ARBA00022705"/>
    </source>
</evidence>
<dbReference type="Pfam" id="PF06144">
    <property type="entry name" value="DNA_pol3_delta"/>
    <property type="match status" value="1"/>
</dbReference>
<dbReference type="EMBL" id="AM286690">
    <property type="protein sequence ID" value="CAL17397.1"/>
    <property type="molecule type" value="Genomic_DNA"/>
</dbReference>
<dbReference type="PANTHER" id="PTHR34388">
    <property type="entry name" value="DNA POLYMERASE III SUBUNIT DELTA"/>
    <property type="match status" value="1"/>
</dbReference>
<evidence type="ECO:0000256" key="9">
    <source>
        <dbReference type="NCBIfam" id="TIGR01128"/>
    </source>
</evidence>
<dbReference type="OrthoDB" id="9770982at2"/>
<dbReference type="InterPro" id="IPR008921">
    <property type="entry name" value="DNA_pol3_clamp-load_cplx_C"/>
</dbReference>
<dbReference type="GO" id="GO:0009360">
    <property type="term" value="C:DNA polymerase III complex"/>
    <property type="evidence" value="ECO:0007669"/>
    <property type="project" value="UniProtKB-UniRule"/>
</dbReference>
<dbReference type="SUPFAM" id="SSF52540">
    <property type="entry name" value="P-loop containing nucleoside triphosphate hydrolases"/>
    <property type="match status" value="1"/>
</dbReference>
<dbReference type="HOGENOM" id="CLU_044694_0_0_6"/>
<keyword evidence="4 11" id="KW-0548">Nucleotidyltransferase</keyword>
<dbReference type="Gene3D" id="1.20.272.10">
    <property type="match status" value="1"/>
</dbReference>
<dbReference type="eggNOG" id="COG1466">
    <property type="taxonomic scope" value="Bacteria"/>
</dbReference>
<feature type="domain" description="DNA polymerase III delta N-terminal" evidence="10">
    <location>
        <begin position="20"/>
        <end position="142"/>
    </location>
</feature>
<keyword evidence="3 11" id="KW-0808">Transferase</keyword>
<comment type="catalytic activity">
    <reaction evidence="8">
        <text>DNA(n) + a 2'-deoxyribonucleoside 5'-triphosphate = DNA(n+1) + diphosphate</text>
        <dbReference type="Rhea" id="RHEA:22508"/>
        <dbReference type="Rhea" id="RHEA-COMP:17339"/>
        <dbReference type="Rhea" id="RHEA-COMP:17340"/>
        <dbReference type="ChEBI" id="CHEBI:33019"/>
        <dbReference type="ChEBI" id="CHEBI:61560"/>
        <dbReference type="ChEBI" id="CHEBI:173112"/>
        <dbReference type="EC" id="2.7.7.7"/>
    </reaction>
</comment>
<dbReference type="EC" id="2.7.7.7" evidence="1 9"/>
<keyword evidence="6" id="KW-0239">DNA-directed DNA polymerase</keyword>
<dbReference type="KEGG" id="abo:ABO_1949"/>
<accession>Q0VN51</accession>
<gene>
    <name evidence="11" type="primary">holA</name>
    <name evidence="11" type="ordered locus">ABO_1949</name>
</gene>
<keyword evidence="5" id="KW-0235">DNA replication</keyword>
<dbReference type="Gene3D" id="1.10.8.60">
    <property type="match status" value="1"/>
</dbReference>
<reference evidence="11 12" key="1">
    <citation type="journal article" date="2006" name="Nat. Biotechnol.">
        <title>Genome sequence of the ubiquitous hydrocarbon-degrading marine bacterium Alcanivorax borkumensis.</title>
        <authorList>
            <person name="Schneiker S."/>
            <person name="Martins dos Santos V.A.P."/>
            <person name="Bartels D."/>
            <person name="Bekel T."/>
            <person name="Brecht M."/>
            <person name="Buhrmester J."/>
            <person name="Chernikova T.N."/>
            <person name="Denaro R."/>
            <person name="Ferrer M."/>
            <person name="Gertler C."/>
            <person name="Goesmann A."/>
            <person name="Golyshina O.V."/>
            <person name="Kaminski F."/>
            <person name="Khachane A.N."/>
            <person name="Lang S."/>
            <person name="Linke B."/>
            <person name="McHardy A.C."/>
            <person name="Meyer F."/>
            <person name="Nechitaylo T."/>
            <person name="Puehler A."/>
            <person name="Regenhardt D."/>
            <person name="Rupp O."/>
            <person name="Sabirova J.S."/>
            <person name="Selbitschka W."/>
            <person name="Yakimov M.M."/>
            <person name="Timmis K.N."/>
            <person name="Vorhoelter F.-J."/>
            <person name="Weidner S."/>
            <person name="Kaiser O."/>
            <person name="Golyshin P.N."/>
        </authorList>
    </citation>
    <scope>NUCLEOTIDE SEQUENCE [LARGE SCALE GENOMIC DNA]</scope>
    <source>
        <strain evidence="12">ATCC 700651 / DSM 11573 / NCIMB 13689 / SK2</strain>
    </source>
</reference>
<evidence type="ECO:0000256" key="8">
    <source>
        <dbReference type="ARBA" id="ARBA00049244"/>
    </source>
</evidence>
<dbReference type="SUPFAM" id="SSF48019">
    <property type="entry name" value="post-AAA+ oligomerization domain-like"/>
    <property type="match status" value="1"/>
</dbReference>
<dbReference type="RefSeq" id="WP_011589228.1">
    <property type="nucleotide sequence ID" value="NC_008260.1"/>
</dbReference>
<dbReference type="Gene3D" id="3.40.50.300">
    <property type="entry name" value="P-loop containing nucleotide triphosphate hydrolases"/>
    <property type="match status" value="1"/>
</dbReference>